<keyword evidence="2" id="KW-1185">Reference proteome</keyword>
<dbReference type="RefSeq" id="WP_047004095.1">
    <property type="nucleotide sequence ID" value="NZ_LBHB01000002.1"/>
</dbReference>
<protein>
    <submittedName>
        <fullName evidence="1">Uncharacterized protein</fullName>
    </submittedName>
</protein>
<dbReference type="Proteomes" id="UP000053464">
    <property type="component" value="Unassembled WGS sequence"/>
</dbReference>
<dbReference type="AlphaFoldDB" id="A0A0G9MYU1"/>
<name>A0A0G9MYU1_9SPHN</name>
<reference evidence="1 2" key="1">
    <citation type="submission" date="2015-04" db="EMBL/GenBank/DDBJ databases">
        <title>The draft genome sequence of Erythrobacter luteus KA37.</title>
        <authorList>
            <person name="Zhuang L."/>
            <person name="Liu Y."/>
            <person name="Shao Z."/>
        </authorList>
    </citation>
    <scope>NUCLEOTIDE SEQUENCE [LARGE SCALE GENOMIC DNA]</scope>
    <source>
        <strain evidence="1 2">KA37</strain>
    </source>
</reference>
<sequence>MEQELAIFAASLAAVAALVALAHCLGFSAVGTVADEADAREALALVPGGFAVQALVLDAEGRSALARDAAGRLAAVVPHGGRLVARVLEPGSHLALDGDTLSIASPQLGPRTVHLTPVDSLPDWARSSPFAS</sequence>
<gene>
    <name evidence="1" type="ORF">AAW00_09505</name>
</gene>
<dbReference type="EMBL" id="LBHB01000002">
    <property type="protein sequence ID" value="KLE34448.1"/>
    <property type="molecule type" value="Genomic_DNA"/>
</dbReference>
<evidence type="ECO:0000313" key="2">
    <source>
        <dbReference type="Proteomes" id="UP000053464"/>
    </source>
</evidence>
<dbReference type="PATRIC" id="fig|1581420.6.peg.1950"/>
<evidence type="ECO:0000313" key="1">
    <source>
        <dbReference type="EMBL" id="KLE34448.1"/>
    </source>
</evidence>
<dbReference type="STRING" id="1581420.AAW00_09505"/>
<organism evidence="1 2">
    <name type="scientific">Aurantiacibacter luteus</name>
    <dbReference type="NCBI Taxonomy" id="1581420"/>
    <lineage>
        <taxon>Bacteria</taxon>
        <taxon>Pseudomonadati</taxon>
        <taxon>Pseudomonadota</taxon>
        <taxon>Alphaproteobacteria</taxon>
        <taxon>Sphingomonadales</taxon>
        <taxon>Erythrobacteraceae</taxon>
        <taxon>Aurantiacibacter</taxon>
    </lineage>
</organism>
<proteinExistence type="predicted"/>
<comment type="caution">
    <text evidence="1">The sequence shown here is derived from an EMBL/GenBank/DDBJ whole genome shotgun (WGS) entry which is preliminary data.</text>
</comment>
<accession>A0A0G9MYU1</accession>